<evidence type="ECO:0000313" key="4">
    <source>
        <dbReference type="Proteomes" id="UP000649345"/>
    </source>
</evidence>
<dbReference type="Proteomes" id="UP000649345">
    <property type="component" value="Unassembled WGS sequence"/>
</dbReference>
<name>A0A923LB59_9FIRM</name>
<dbReference type="GO" id="GO:0005737">
    <property type="term" value="C:cytoplasm"/>
    <property type="evidence" value="ECO:0007669"/>
    <property type="project" value="InterPro"/>
</dbReference>
<dbReference type="GO" id="GO:0005996">
    <property type="term" value="P:monosaccharide metabolic process"/>
    <property type="evidence" value="ECO:0007669"/>
    <property type="project" value="InterPro"/>
</dbReference>
<keyword evidence="2" id="KW-0119">Carbohydrate metabolism</keyword>
<dbReference type="PANTHER" id="PTHR36120">
    <property type="entry name" value="FUCOSE ISOMERASE"/>
    <property type="match status" value="1"/>
</dbReference>
<evidence type="ECO:0000256" key="2">
    <source>
        <dbReference type="ARBA" id="ARBA00023277"/>
    </source>
</evidence>
<evidence type="ECO:0008006" key="5">
    <source>
        <dbReference type="Google" id="ProtNLM"/>
    </source>
</evidence>
<dbReference type="EMBL" id="JACOOR010000003">
    <property type="protein sequence ID" value="MBC5659355.1"/>
    <property type="molecule type" value="Genomic_DNA"/>
</dbReference>
<organism evidence="3 4">
    <name type="scientific">Anaerosacchariphilus hominis</name>
    <dbReference type="NCBI Taxonomy" id="2763017"/>
    <lineage>
        <taxon>Bacteria</taxon>
        <taxon>Bacillati</taxon>
        <taxon>Bacillota</taxon>
        <taxon>Clostridia</taxon>
        <taxon>Lachnospirales</taxon>
        <taxon>Lachnospiraceae</taxon>
        <taxon>Anaerosacchariphilus</taxon>
    </lineage>
</organism>
<sequence length="450" mass="50596">MKKVGFVCFGEINTPFERLQIKHDAALEALKAMQYDLTDAGIVIDDAEYKTADTAIDILKKKEFDCLIVCVAGWVPSHAVIRVIDGFRHIPMILWGLCGWYENGHLITTADQAGTTALRPAMEAMGYTFKYIYSIVNKPLPIKKIDAYVSACHAKAALRASRVGTMGYRDMLLYGTQYEGNSMRGQFGVEVEPFEMLEMLQNAEQLAEEDIQKGIAYVKEHWQFEKECPEETIEKGVKYTLAIGKKVQERGYRAVSLIDVDGMKKLLGFPPAMIFMLLERWYGVLTVPENDVMGAVTQLILKELSGQTVPYLEYYEFFEKSMLIGVPDFIPEPVTEGAIRVLPAAFGLLSASLLNVSRVKTGYVTCARLIYANGKYRVHAYTAEAKTPEPWNEYGWDDPAPQLPSLEVFPDSCTVEEFAQKVSSQHVIVAYGNWMEELRDFCGIMGIELV</sequence>
<protein>
    <recommendedName>
        <fullName evidence="5">L-fucose isomerase C-terminal domain-containing protein</fullName>
    </recommendedName>
</protein>
<comment type="caution">
    <text evidence="3">The sequence shown here is derived from an EMBL/GenBank/DDBJ whole genome shotgun (WGS) entry which is preliminary data.</text>
</comment>
<evidence type="ECO:0000256" key="1">
    <source>
        <dbReference type="ARBA" id="ARBA00023235"/>
    </source>
</evidence>
<keyword evidence="4" id="KW-1185">Reference proteome</keyword>
<dbReference type="GO" id="GO:0016861">
    <property type="term" value="F:intramolecular oxidoreductase activity, interconverting aldoses and ketoses"/>
    <property type="evidence" value="ECO:0007669"/>
    <property type="project" value="InterPro"/>
</dbReference>
<gene>
    <name evidence="3" type="ORF">H8S44_06185</name>
</gene>
<proteinExistence type="predicted"/>
<accession>A0A923LB59</accession>
<dbReference type="AlphaFoldDB" id="A0A923LB59"/>
<evidence type="ECO:0000313" key="3">
    <source>
        <dbReference type="EMBL" id="MBC5659355.1"/>
    </source>
</evidence>
<dbReference type="InterPro" id="IPR009015">
    <property type="entry name" value="Fucose_isomerase_N/cen_sf"/>
</dbReference>
<dbReference type="RefSeq" id="WP_186871719.1">
    <property type="nucleotide sequence ID" value="NZ_JACOOR010000003.1"/>
</dbReference>
<keyword evidence="1" id="KW-0413">Isomerase</keyword>
<dbReference type="PANTHER" id="PTHR36120:SF1">
    <property type="entry name" value="L-FUCOSE ISOMERASE C-TERMINAL DOMAIN-CONTAINING PROTEIN"/>
    <property type="match status" value="1"/>
</dbReference>
<dbReference type="SUPFAM" id="SSF53743">
    <property type="entry name" value="FucI/AraA N-terminal and middle domains"/>
    <property type="match status" value="1"/>
</dbReference>
<reference evidence="3" key="1">
    <citation type="submission" date="2020-08" db="EMBL/GenBank/DDBJ databases">
        <title>Genome public.</title>
        <authorList>
            <person name="Liu C."/>
            <person name="Sun Q."/>
        </authorList>
    </citation>
    <scope>NUCLEOTIDE SEQUENCE</scope>
    <source>
        <strain evidence="3">NSJ-68</strain>
    </source>
</reference>